<feature type="non-terminal residue" evidence="1">
    <location>
        <position position="49"/>
    </location>
</feature>
<keyword evidence="2" id="KW-1185">Reference proteome</keyword>
<dbReference type="Proteomes" id="UP000789396">
    <property type="component" value="Unassembled WGS sequence"/>
</dbReference>
<organism evidence="1 2">
    <name type="scientific">Racocetra fulgida</name>
    <dbReference type="NCBI Taxonomy" id="60492"/>
    <lineage>
        <taxon>Eukaryota</taxon>
        <taxon>Fungi</taxon>
        <taxon>Fungi incertae sedis</taxon>
        <taxon>Mucoromycota</taxon>
        <taxon>Glomeromycotina</taxon>
        <taxon>Glomeromycetes</taxon>
        <taxon>Diversisporales</taxon>
        <taxon>Gigasporaceae</taxon>
        <taxon>Racocetra</taxon>
    </lineage>
</organism>
<proteinExistence type="predicted"/>
<dbReference type="AlphaFoldDB" id="A0A9N9JWL4"/>
<evidence type="ECO:0000313" key="1">
    <source>
        <dbReference type="EMBL" id="CAG8797079.1"/>
    </source>
</evidence>
<comment type="caution">
    <text evidence="1">The sequence shown here is derived from an EMBL/GenBank/DDBJ whole genome shotgun (WGS) entry which is preliminary data.</text>
</comment>
<feature type="non-terminal residue" evidence="1">
    <location>
        <position position="1"/>
    </location>
</feature>
<protein>
    <submittedName>
        <fullName evidence="1">99_t:CDS:1</fullName>
    </submittedName>
</protein>
<gene>
    <name evidence="1" type="ORF">RFULGI_LOCUS17345</name>
</gene>
<name>A0A9N9JWL4_9GLOM</name>
<accession>A0A9N9JWL4</accession>
<dbReference type="EMBL" id="CAJVPZ010067405">
    <property type="protein sequence ID" value="CAG8797079.1"/>
    <property type="molecule type" value="Genomic_DNA"/>
</dbReference>
<sequence length="49" mass="5603">IRAKCYSINSGIFDYKCLKDILNNVSVQEAFLRKDVGINRSENPIKVDD</sequence>
<reference evidence="1" key="1">
    <citation type="submission" date="2021-06" db="EMBL/GenBank/DDBJ databases">
        <authorList>
            <person name="Kallberg Y."/>
            <person name="Tangrot J."/>
            <person name="Rosling A."/>
        </authorList>
    </citation>
    <scope>NUCLEOTIDE SEQUENCE</scope>
    <source>
        <strain evidence="1">IN212</strain>
    </source>
</reference>
<evidence type="ECO:0000313" key="2">
    <source>
        <dbReference type="Proteomes" id="UP000789396"/>
    </source>
</evidence>